<comment type="caution">
    <text evidence="1">The sequence shown here is derived from an EMBL/GenBank/DDBJ whole genome shotgun (WGS) entry which is preliminary data.</text>
</comment>
<organism evidence="1 2">
    <name type="scientific">Phytophthora palmivora</name>
    <dbReference type="NCBI Taxonomy" id="4796"/>
    <lineage>
        <taxon>Eukaryota</taxon>
        <taxon>Sar</taxon>
        <taxon>Stramenopiles</taxon>
        <taxon>Oomycota</taxon>
        <taxon>Peronosporomycetes</taxon>
        <taxon>Peronosporales</taxon>
        <taxon>Peronosporaceae</taxon>
        <taxon>Phytophthora</taxon>
    </lineage>
</organism>
<dbReference type="OrthoDB" id="120952at2759"/>
<dbReference type="AlphaFoldDB" id="A0A2P4X759"/>
<protein>
    <submittedName>
        <fullName evidence="1">Uncharacterized protein</fullName>
    </submittedName>
</protein>
<reference evidence="1 2" key="1">
    <citation type="journal article" date="2017" name="Genome Biol. Evol.">
        <title>Phytophthora megakarya and P. palmivora, closely related causal agents of cacao black pod rot, underwent increases in genome sizes and gene numbers by different mechanisms.</title>
        <authorList>
            <person name="Ali S.S."/>
            <person name="Shao J."/>
            <person name="Lary D.J."/>
            <person name="Kronmiller B."/>
            <person name="Shen D."/>
            <person name="Strem M.D."/>
            <person name="Amoako-Attah I."/>
            <person name="Akrofi A.Y."/>
            <person name="Begoude B.A."/>
            <person name="Ten Hoopen G.M."/>
            <person name="Coulibaly K."/>
            <person name="Kebe B.I."/>
            <person name="Melnick R.L."/>
            <person name="Guiltinan M.J."/>
            <person name="Tyler B.M."/>
            <person name="Meinhardt L.W."/>
            <person name="Bailey B.A."/>
        </authorList>
    </citation>
    <scope>NUCLEOTIDE SEQUENCE [LARGE SCALE GENOMIC DNA]</scope>
    <source>
        <strain evidence="2">sbr112.9</strain>
    </source>
</reference>
<evidence type="ECO:0000313" key="2">
    <source>
        <dbReference type="Proteomes" id="UP000237271"/>
    </source>
</evidence>
<proteinExistence type="predicted"/>
<feature type="non-terminal residue" evidence="1">
    <location>
        <position position="219"/>
    </location>
</feature>
<sequence length="219" mass="25045">MGPLRTRTDSRRAKKQLLLLRHNRDEIYFRARRGEKKTKKLVFSWHGPYRVVGTVGENAYRIAISTHPNRVVTINVNRLNRLKRFRGRWSRPFPSDVPAGVETQSGLDDNGPLTEEDLPVTSCVERLVIGSEETAFSGVSYPVVDISARRKKNGEEQFLVLLANYETSWCSRATLLPTYSVLIKAFEDTQRKERGLPELRRSSRLADANVAVDEDEIIF</sequence>
<gene>
    <name evidence="1" type="ORF">PHPALM_29613</name>
</gene>
<dbReference type="EMBL" id="NCKW01016040">
    <property type="protein sequence ID" value="POM61380.1"/>
    <property type="molecule type" value="Genomic_DNA"/>
</dbReference>
<keyword evidence="2" id="KW-1185">Reference proteome</keyword>
<accession>A0A2P4X759</accession>
<evidence type="ECO:0000313" key="1">
    <source>
        <dbReference type="EMBL" id="POM61380.1"/>
    </source>
</evidence>
<dbReference type="Proteomes" id="UP000237271">
    <property type="component" value="Unassembled WGS sequence"/>
</dbReference>
<name>A0A2P4X759_9STRA</name>